<comment type="similarity">
    <text evidence="1 4">Belongs to the FGGY kinase family.</text>
</comment>
<name>A0AAJ2U1I2_ALKPS</name>
<comment type="caution">
    <text evidence="7">The sequence shown here is derived from an EMBL/GenBank/DDBJ whole genome shotgun (WGS) entry which is preliminary data.</text>
</comment>
<accession>A0AAJ2U1I2</accession>
<sequence>MSEITYVMGIDIGTTSCKAVLFTRKGYVVCEDEVLYPTHSPKPDRSEQDPILIEKAVIKSISNVIKQSNVHADQLLSVGLSAAMHSLICVDSNNEPLSPMLTWADRRSVSQVNQYTTNEYRDKNGIGLHQNGTPIHPMSPLFKLMWMKEQKYKPYVHASRFLSIKEFITARWFNESVVDYGIASATGLFNVHTLKWDESALKLAGIQKENLFTPVPPTYILKGLNDRIVLETGLKKNTPIALGSSDGPLANIGVGAINKGDLALTIGTSGAIRKISSAPADTVTHLFSYSITKSHWILGGPSNNGGNVWKWAVETVTPPQMSESHSFDRAFHLASCSPVGSKGLLFLPYLNGERAPLWRAEARGSWLGISSTHTTGDLLRSTLEGIVFNLYQISLILEEKTGENKRIFVNGGFARSPFWLQLVADIFGRDLELPLSHQSAAWGAAWFSLMAIGEESKLEDIAQHIPMGKTVHYNKTNHMNYKSLFELFMEAQSSQELISSKLAHYQLR</sequence>
<dbReference type="CDD" id="cd07770">
    <property type="entry name" value="ASKHA_NBD_FGGY_GntK"/>
    <property type="match status" value="1"/>
</dbReference>
<feature type="domain" description="Carbohydrate kinase FGGY C-terminal" evidence="6">
    <location>
        <begin position="263"/>
        <end position="451"/>
    </location>
</feature>
<feature type="domain" description="Carbohydrate kinase FGGY N-terminal" evidence="5">
    <location>
        <begin position="6"/>
        <end position="253"/>
    </location>
</feature>
<reference evidence="7" key="1">
    <citation type="submission" date="2023-10" db="EMBL/GenBank/DDBJ databases">
        <title>Screening of Alkalihalophilus pseudofirmusBZ-TG-HK211 and Its Alleviation of Salt Stress on Rapeseed Growth.</title>
        <authorList>
            <person name="Zhao B."/>
            <person name="Guo T."/>
        </authorList>
    </citation>
    <scope>NUCLEOTIDE SEQUENCE</scope>
    <source>
        <strain evidence="7">BZ-TG-HK211</strain>
    </source>
</reference>
<dbReference type="InterPro" id="IPR050406">
    <property type="entry name" value="FGGY_Carb_Kinase"/>
</dbReference>
<dbReference type="InterPro" id="IPR000577">
    <property type="entry name" value="Carb_kinase_FGGY"/>
</dbReference>
<dbReference type="SUPFAM" id="SSF53067">
    <property type="entry name" value="Actin-like ATPase domain"/>
    <property type="match status" value="2"/>
</dbReference>
<evidence type="ECO:0000259" key="6">
    <source>
        <dbReference type="Pfam" id="PF02782"/>
    </source>
</evidence>
<dbReference type="AlphaFoldDB" id="A0AAJ2U1I2"/>
<dbReference type="InterPro" id="IPR043129">
    <property type="entry name" value="ATPase_NBD"/>
</dbReference>
<evidence type="ECO:0000313" key="8">
    <source>
        <dbReference type="Proteomes" id="UP001285636"/>
    </source>
</evidence>
<dbReference type="PANTHER" id="PTHR43095:SF2">
    <property type="entry name" value="GLUCONOKINASE"/>
    <property type="match status" value="1"/>
</dbReference>
<evidence type="ECO:0000256" key="4">
    <source>
        <dbReference type="RuleBase" id="RU003733"/>
    </source>
</evidence>
<dbReference type="Proteomes" id="UP001285636">
    <property type="component" value="Unassembled WGS sequence"/>
</dbReference>
<proteinExistence type="inferred from homology"/>
<dbReference type="Pfam" id="PF02782">
    <property type="entry name" value="FGGY_C"/>
    <property type="match status" value="1"/>
</dbReference>
<evidence type="ECO:0000256" key="1">
    <source>
        <dbReference type="ARBA" id="ARBA00009156"/>
    </source>
</evidence>
<keyword evidence="2 4" id="KW-0808">Transferase</keyword>
<keyword evidence="3 4" id="KW-0418">Kinase</keyword>
<evidence type="ECO:0000256" key="2">
    <source>
        <dbReference type="ARBA" id="ARBA00022679"/>
    </source>
</evidence>
<evidence type="ECO:0000313" key="7">
    <source>
        <dbReference type="EMBL" id="MDV2885466.1"/>
    </source>
</evidence>
<dbReference type="InterPro" id="IPR018483">
    <property type="entry name" value="Carb_kinase_FGGY_CS"/>
</dbReference>
<dbReference type="GO" id="GO:0005975">
    <property type="term" value="P:carbohydrate metabolic process"/>
    <property type="evidence" value="ECO:0007669"/>
    <property type="project" value="InterPro"/>
</dbReference>
<gene>
    <name evidence="7" type="ORF">RYX45_09730</name>
</gene>
<dbReference type="Gene3D" id="3.30.420.40">
    <property type="match status" value="2"/>
</dbReference>
<dbReference type="RefSeq" id="WP_075680891.1">
    <property type="nucleotide sequence ID" value="NZ_CP144224.1"/>
</dbReference>
<dbReference type="PIRSF" id="PIRSF000538">
    <property type="entry name" value="GlpK"/>
    <property type="match status" value="1"/>
</dbReference>
<dbReference type="InterPro" id="IPR018484">
    <property type="entry name" value="FGGY_N"/>
</dbReference>
<dbReference type="EC" id="2.7.1.12" evidence="7"/>
<dbReference type="EMBL" id="JAWJAY010000001">
    <property type="protein sequence ID" value="MDV2885466.1"/>
    <property type="molecule type" value="Genomic_DNA"/>
</dbReference>
<dbReference type="GO" id="GO:0046316">
    <property type="term" value="F:gluconokinase activity"/>
    <property type="evidence" value="ECO:0007669"/>
    <property type="project" value="UniProtKB-EC"/>
</dbReference>
<evidence type="ECO:0000256" key="3">
    <source>
        <dbReference type="ARBA" id="ARBA00022777"/>
    </source>
</evidence>
<evidence type="ECO:0000259" key="5">
    <source>
        <dbReference type="Pfam" id="PF00370"/>
    </source>
</evidence>
<dbReference type="PANTHER" id="PTHR43095">
    <property type="entry name" value="SUGAR KINASE"/>
    <property type="match status" value="1"/>
</dbReference>
<dbReference type="InterPro" id="IPR018485">
    <property type="entry name" value="FGGY_C"/>
</dbReference>
<organism evidence="7 8">
    <name type="scientific">Alkalihalophilus pseudofirmus</name>
    <name type="common">Bacillus pseudofirmus</name>
    <dbReference type="NCBI Taxonomy" id="79885"/>
    <lineage>
        <taxon>Bacteria</taxon>
        <taxon>Bacillati</taxon>
        <taxon>Bacillota</taxon>
        <taxon>Bacilli</taxon>
        <taxon>Bacillales</taxon>
        <taxon>Bacillaceae</taxon>
        <taxon>Alkalihalophilus</taxon>
    </lineage>
</organism>
<dbReference type="Pfam" id="PF00370">
    <property type="entry name" value="FGGY_N"/>
    <property type="match status" value="1"/>
</dbReference>
<dbReference type="PROSITE" id="PS00445">
    <property type="entry name" value="FGGY_KINASES_2"/>
    <property type="match status" value="1"/>
</dbReference>
<protein>
    <submittedName>
        <fullName evidence="7">Gluconokinase</fullName>
        <ecNumber evidence="7">2.7.1.12</ecNumber>
    </submittedName>
</protein>